<evidence type="ECO:0000313" key="10">
    <source>
        <dbReference type="Proteomes" id="UP000619838"/>
    </source>
</evidence>
<dbReference type="InterPro" id="IPR036974">
    <property type="entry name" value="PUA_sf"/>
</dbReference>
<dbReference type="Gene3D" id="2.30.130.10">
    <property type="entry name" value="PUA domain"/>
    <property type="match status" value="1"/>
</dbReference>
<dbReference type="InterPro" id="IPR015947">
    <property type="entry name" value="PUA-like_sf"/>
</dbReference>
<keyword evidence="4" id="KW-0808">Transferase</keyword>
<evidence type="ECO:0000259" key="7">
    <source>
        <dbReference type="Pfam" id="PF10672"/>
    </source>
</evidence>
<dbReference type="PROSITE" id="PS50890">
    <property type="entry name" value="PUA"/>
    <property type="match status" value="1"/>
</dbReference>
<evidence type="ECO:0000256" key="5">
    <source>
        <dbReference type="ARBA" id="ARBA00022691"/>
    </source>
</evidence>
<accession>A0ABR9XTT5</accession>
<dbReference type="Gene3D" id="3.30.750.80">
    <property type="entry name" value="RNA methyltransferase domain (HRMD) like"/>
    <property type="match status" value="1"/>
</dbReference>
<dbReference type="Gene3D" id="3.40.50.150">
    <property type="entry name" value="Vaccinia Virus protein VP39"/>
    <property type="match status" value="1"/>
</dbReference>
<dbReference type="InterPro" id="IPR041532">
    <property type="entry name" value="RlmI-like_PUA"/>
</dbReference>
<dbReference type="RefSeq" id="WP_175187802.1">
    <property type="nucleotide sequence ID" value="NZ_JABVZQ010000022.1"/>
</dbReference>
<protein>
    <submittedName>
        <fullName evidence="9">Class I SAM-dependent rRNA methyltransferase</fullName>
    </submittedName>
</protein>
<feature type="domain" description="S-adenosylmethionine-dependent methyltransferase" evidence="7">
    <location>
        <begin position="182"/>
        <end position="370"/>
    </location>
</feature>
<proteinExistence type="inferred from homology"/>
<keyword evidence="2" id="KW-0963">Cytoplasm</keyword>
<dbReference type="PANTHER" id="PTHR42873:SF1">
    <property type="entry name" value="S-ADENOSYLMETHIONINE-DEPENDENT METHYLTRANSFERASE DOMAIN-CONTAINING PROTEIN"/>
    <property type="match status" value="1"/>
</dbReference>
<comment type="caution">
    <text evidence="9">The sequence shown here is derived from an EMBL/GenBank/DDBJ whole genome shotgun (WGS) entry which is preliminary data.</text>
</comment>
<evidence type="ECO:0000256" key="4">
    <source>
        <dbReference type="ARBA" id="ARBA00022679"/>
    </source>
</evidence>
<dbReference type="EMBL" id="JADGII010000022">
    <property type="protein sequence ID" value="MBF0637471.1"/>
    <property type="molecule type" value="Genomic_DNA"/>
</dbReference>
<gene>
    <name evidence="9" type="ORF">INT08_09860</name>
</gene>
<dbReference type="CDD" id="cd11572">
    <property type="entry name" value="RlmI_M_like"/>
    <property type="match status" value="1"/>
</dbReference>
<evidence type="ECO:0000256" key="1">
    <source>
        <dbReference type="ARBA" id="ARBA00004496"/>
    </source>
</evidence>
<dbReference type="Proteomes" id="UP000619838">
    <property type="component" value="Unassembled WGS sequence"/>
</dbReference>
<dbReference type="InterPro" id="IPR019614">
    <property type="entry name" value="SAM-dep_methyl-trfase"/>
</dbReference>
<dbReference type="PANTHER" id="PTHR42873">
    <property type="entry name" value="RIBOSOMAL RNA LARGE SUBUNIT METHYLTRANSFERASE"/>
    <property type="match status" value="1"/>
</dbReference>
<keyword evidence="5" id="KW-0949">S-adenosyl-L-methionine</keyword>
<organism evidence="9 10">
    <name type="scientific">Prosthecochloris ethylica</name>
    <dbReference type="NCBI Taxonomy" id="2743976"/>
    <lineage>
        <taxon>Bacteria</taxon>
        <taxon>Pseudomonadati</taxon>
        <taxon>Chlorobiota</taxon>
        <taxon>Chlorobiia</taxon>
        <taxon>Chlorobiales</taxon>
        <taxon>Chlorobiaceae</taxon>
        <taxon>Prosthecochloris</taxon>
    </lineage>
</organism>
<keyword evidence="3 9" id="KW-0489">Methyltransferase</keyword>
<dbReference type="Pfam" id="PF17785">
    <property type="entry name" value="PUA_3"/>
    <property type="match status" value="1"/>
</dbReference>
<feature type="domain" description="RlmI-like PUA" evidence="8">
    <location>
        <begin position="4"/>
        <end position="67"/>
    </location>
</feature>
<dbReference type="GO" id="GO:0032259">
    <property type="term" value="P:methylation"/>
    <property type="evidence" value="ECO:0007669"/>
    <property type="project" value="UniProtKB-KW"/>
</dbReference>
<name>A0ABR9XTT5_9CHLB</name>
<dbReference type="CDD" id="cd02440">
    <property type="entry name" value="AdoMet_MTases"/>
    <property type="match status" value="1"/>
</dbReference>
<dbReference type="Pfam" id="PF10672">
    <property type="entry name" value="Methyltrans_SAM"/>
    <property type="match status" value="1"/>
</dbReference>
<reference evidence="9 10" key="1">
    <citation type="journal article" date="2020" name="Microorganisms">
        <title>Simultaneous Genome Sequencing of Prosthecochloris ethylica and Desulfuromonas acetoxidans within a Syntrophic Mixture Reveals Unique Pili and Protein Interactions.</title>
        <authorList>
            <person name="Kyndt J.A."/>
            <person name="Van Beeumen J.J."/>
            <person name="Meyer T.E."/>
        </authorList>
    </citation>
    <scope>NUCLEOTIDE SEQUENCE [LARGE SCALE GENOMIC DNA]</scope>
    <source>
        <strain evidence="9 10">N3</strain>
    </source>
</reference>
<sequence>MHELYLKPGEHRRLFKGHLWSFSNELQSLPRDIAAGETVRLFTHDRKPVGTGFYNPQSLIAFRLLSRKSELPDEGFFTRKITEALSLRNKLYPSGETNAFRVVHGESDGLPGLVIDRFSDAVVIQSFSAGMDRHLPLICDVLTQLFRPACIIIRNESVLRELEGIPLYKKIVHGDERDAIQTIHDAGISYKAHLFEGHKTGFFLDQRENRRMVRRLSGGADTLDVFTSDGGFGLNALQGGASALTMVDISAGALERACANADLNGFRTYTALNGDAFEIMQRLVSERKTFDLVILDPPSFTKSRKNLPKALQAYKKLNRLGLELTKNGGFLATASCSRHASEADFLQAVQHASRTAGKHIRMVYKNSQPADHPVLLSMPETSYLKFACFYVTEG</sequence>
<evidence type="ECO:0000256" key="6">
    <source>
        <dbReference type="ARBA" id="ARBA00038091"/>
    </source>
</evidence>
<keyword evidence="10" id="KW-1185">Reference proteome</keyword>
<dbReference type="SUPFAM" id="SSF88697">
    <property type="entry name" value="PUA domain-like"/>
    <property type="match status" value="1"/>
</dbReference>
<dbReference type="InterPro" id="IPR029063">
    <property type="entry name" value="SAM-dependent_MTases_sf"/>
</dbReference>
<comment type="similarity">
    <text evidence="6">Belongs to the methyltransferase superfamily. RlmI family.</text>
</comment>
<evidence type="ECO:0000259" key="8">
    <source>
        <dbReference type="Pfam" id="PF17785"/>
    </source>
</evidence>
<evidence type="ECO:0000256" key="3">
    <source>
        <dbReference type="ARBA" id="ARBA00022603"/>
    </source>
</evidence>
<evidence type="ECO:0000313" key="9">
    <source>
        <dbReference type="EMBL" id="MBF0637471.1"/>
    </source>
</evidence>
<comment type="subcellular location">
    <subcellularLocation>
        <location evidence="1">Cytoplasm</location>
    </subcellularLocation>
</comment>
<dbReference type="GO" id="GO:0008168">
    <property type="term" value="F:methyltransferase activity"/>
    <property type="evidence" value="ECO:0007669"/>
    <property type="project" value="UniProtKB-KW"/>
</dbReference>
<dbReference type="CDD" id="cd21153">
    <property type="entry name" value="PUA_RlmI"/>
    <property type="match status" value="1"/>
</dbReference>
<dbReference type="SUPFAM" id="SSF53335">
    <property type="entry name" value="S-adenosyl-L-methionine-dependent methyltransferases"/>
    <property type="match status" value="1"/>
</dbReference>
<evidence type="ECO:0000256" key="2">
    <source>
        <dbReference type="ARBA" id="ARBA00022490"/>
    </source>
</evidence>